<evidence type="ECO:0000313" key="6">
    <source>
        <dbReference type="EMBL" id="KAJ7760741.1"/>
    </source>
</evidence>
<dbReference type="PANTHER" id="PTHR11559">
    <property type="entry name" value="CARBOXYLESTERASE"/>
    <property type="match status" value="1"/>
</dbReference>
<sequence length="534" mass="56277">MSYPHLPLFALLLLINVPLISAGPLVNATVDLGYAQYQGFTDPASNNTNFLGIRYAASPTGSFRWEKPQTPPKIAGVQMADAQPQMCLQGSFGEAPTDPFVAQKRAISQSEDCLFLNVYVPANLRQNTKSRPVVVWIHGGGYVIGSASGYTGSDIYNGNDLIKESGGEAVVVVLQYRLGLFGFLSGSKVKAGGALNAGLLDQQFALQWVQDHISLFGGDPNQVTIWGESAGAGSVLMHMIANSGQTHPPLFKSAITSSLYVASQYQFNDTVPEAVYTEVVTKTGCSGISDTLACLRNSSVDALVAANVNISASNFYGTFSMVPVVDGAFITQRPSEAIRSGKLNGKALLSVTNAFEGTILVNPNTTDVSFFLSQLFPRLGPKGIAAAAAQYAGLGTPSFQAAAIMGEAVIICPTHSLLSAFKGPTYKGEFAIGSAVHGADTAYYFPSSNPTGAPPYNNTAFDTAFAGSFLHFAVAGSPSGDKAWRSWDRGSKVEMLFNSTDGLAGEPVVHPITTSAALLARCQFWDGVSALTVQ</sequence>
<dbReference type="InterPro" id="IPR029058">
    <property type="entry name" value="AB_hydrolase_fold"/>
</dbReference>
<protein>
    <recommendedName>
        <fullName evidence="4">Carboxylic ester hydrolase</fullName>
        <ecNumber evidence="4">3.1.1.-</ecNumber>
    </recommendedName>
</protein>
<dbReference type="EMBL" id="JARJLG010000048">
    <property type="protein sequence ID" value="KAJ7760741.1"/>
    <property type="molecule type" value="Genomic_DNA"/>
</dbReference>
<keyword evidence="4" id="KW-0732">Signal</keyword>
<keyword evidence="3 4" id="KW-0378">Hydrolase</keyword>
<name>A0AAD7NHB5_9AGAR</name>
<feature type="chain" id="PRO_5041770364" description="Carboxylic ester hydrolase" evidence="4">
    <location>
        <begin position="23"/>
        <end position="534"/>
    </location>
</feature>
<feature type="signal peptide" evidence="4">
    <location>
        <begin position="1"/>
        <end position="22"/>
    </location>
</feature>
<evidence type="ECO:0000256" key="2">
    <source>
        <dbReference type="ARBA" id="ARBA00010515"/>
    </source>
</evidence>
<evidence type="ECO:0000256" key="1">
    <source>
        <dbReference type="ARBA" id="ARBA00005964"/>
    </source>
</evidence>
<dbReference type="SUPFAM" id="SSF53474">
    <property type="entry name" value="alpha/beta-Hydrolases"/>
    <property type="match status" value="1"/>
</dbReference>
<reference evidence="6" key="1">
    <citation type="submission" date="2023-03" db="EMBL/GenBank/DDBJ databases">
        <title>Massive genome expansion in bonnet fungi (Mycena s.s.) driven by repeated elements and novel gene families across ecological guilds.</title>
        <authorList>
            <consortium name="Lawrence Berkeley National Laboratory"/>
            <person name="Harder C.B."/>
            <person name="Miyauchi S."/>
            <person name="Viragh M."/>
            <person name="Kuo A."/>
            <person name="Thoen E."/>
            <person name="Andreopoulos B."/>
            <person name="Lu D."/>
            <person name="Skrede I."/>
            <person name="Drula E."/>
            <person name="Henrissat B."/>
            <person name="Morin E."/>
            <person name="Kohler A."/>
            <person name="Barry K."/>
            <person name="LaButti K."/>
            <person name="Morin E."/>
            <person name="Salamov A."/>
            <person name="Lipzen A."/>
            <person name="Mereny Z."/>
            <person name="Hegedus B."/>
            <person name="Baldrian P."/>
            <person name="Stursova M."/>
            <person name="Weitz H."/>
            <person name="Taylor A."/>
            <person name="Grigoriev I.V."/>
            <person name="Nagy L.G."/>
            <person name="Martin F."/>
            <person name="Kauserud H."/>
        </authorList>
    </citation>
    <scope>NUCLEOTIDE SEQUENCE</scope>
    <source>
        <strain evidence="6">CBHHK188m</strain>
    </source>
</reference>
<dbReference type="InterPro" id="IPR002018">
    <property type="entry name" value="CarbesteraseB"/>
</dbReference>
<dbReference type="AlphaFoldDB" id="A0AAD7NHB5"/>
<dbReference type="InterPro" id="IPR050309">
    <property type="entry name" value="Type-B_Carboxylest/Lipase"/>
</dbReference>
<keyword evidence="7" id="KW-1185">Reference proteome</keyword>
<comment type="caution">
    <text evidence="6">The sequence shown here is derived from an EMBL/GenBank/DDBJ whole genome shotgun (WGS) entry which is preliminary data.</text>
</comment>
<gene>
    <name evidence="6" type="ORF">DFH07DRAFT_816585</name>
</gene>
<evidence type="ECO:0000256" key="4">
    <source>
        <dbReference type="RuleBase" id="RU361235"/>
    </source>
</evidence>
<dbReference type="Gene3D" id="3.40.50.1820">
    <property type="entry name" value="alpha/beta hydrolase"/>
    <property type="match status" value="1"/>
</dbReference>
<dbReference type="InterPro" id="IPR019826">
    <property type="entry name" value="Carboxylesterase_B_AS"/>
</dbReference>
<proteinExistence type="inferred from homology"/>
<evidence type="ECO:0000259" key="5">
    <source>
        <dbReference type="Pfam" id="PF00135"/>
    </source>
</evidence>
<dbReference type="PROSITE" id="PS01173">
    <property type="entry name" value="LIPASE_GDXG_HIS"/>
    <property type="match status" value="1"/>
</dbReference>
<accession>A0AAD7NHB5</accession>
<comment type="similarity">
    <text evidence="1 4">Belongs to the type-B carboxylesterase/lipase family.</text>
</comment>
<evidence type="ECO:0000256" key="3">
    <source>
        <dbReference type="ARBA" id="ARBA00022801"/>
    </source>
</evidence>
<evidence type="ECO:0000313" key="7">
    <source>
        <dbReference type="Proteomes" id="UP001215280"/>
    </source>
</evidence>
<dbReference type="PROSITE" id="PS00122">
    <property type="entry name" value="CARBOXYLESTERASE_B_1"/>
    <property type="match status" value="1"/>
</dbReference>
<organism evidence="6 7">
    <name type="scientific">Mycena maculata</name>
    <dbReference type="NCBI Taxonomy" id="230809"/>
    <lineage>
        <taxon>Eukaryota</taxon>
        <taxon>Fungi</taxon>
        <taxon>Dikarya</taxon>
        <taxon>Basidiomycota</taxon>
        <taxon>Agaricomycotina</taxon>
        <taxon>Agaricomycetes</taxon>
        <taxon>Agaricomycetidae</taxon>
        <taxon>Agaricales</taxon>
        <taxon>Marasmiineae</taxon>
        <taxon>Mycenaceae</taxon>
        <taxon>Mycena</taxon>
    </lineage>
</organism>
<dbReference type="PROSITE" id="PS00941">
    <property type="entry name" value="CARBOXYLESTERASE_B_2"/>
    <property type="match status" value="1"/>
</dbReference>
<comment type="similarity">
    <text evidence="2">Belongs to the 'GDXG' lipolytic enzyme family.</text>
</comment>
<dbReference type="InterPro" id="IPR019819">
    <property type="entry name" value="Carboxylesterase_B_CS"/>
</dbReference>
<dbReference type="Proteomes" id="UP001215280">
    <property type="component" value="Unassembled WGS sequence"/>
</dbReference>
<dbReference type="GO" id="GO:0016787">
    <property type="term" value="F:hydrolase activity"/>
    <property type="evidence" value="ECO:0007669"/>
    <property type="project" value="UniProtKB-KW"/>
</dbReference>
<dbReference type="EC" id="3.1.1.-" evidence="4"/>
<dbReference type="Pfam" id="PF00135">
    <property type="entry name" value="COesterase"/>
    <property type="match status" value="1"/>
</dbReference>
<dbReference type="InterPro" id="IPR002168">
    <property type="entry name" value="Lipase_GDXG_HIS_AS"/>
</dbReference>
<feature type="domain" description="Carboxylesterase type B" evidence="5">
    <location>
        <begin position="30"/>
        <end position="488"/>
    </location>
</feature>